<evidence type="ECO:0000256" key="6">
    <source>
        <dbReference type="PROSITE-ProRule" id="PRU00175"/>
    </source>
</evidence>
<feature type="domain" description="RING-type" evidence="8">
    <location>
        <begin position="4"/>
        <end position="48"/>
    </location>
</feature>
<accession>A0AAD7IUZ5</accession>
<organism evidence="9 10">
    <name type="scientific">Mycena metata</name>
    <dbReference type="NCBI Taxonomy" id="1033252"/>
    <lineage>
        <taxon>Eukaryota</taxon>
        <taxon>Fungi</taxon>
        <taxon>Dikarya</taxon>
        <taxon>Basidiomycota</taxon>
        <taxon>Agaricomycotina</taxon>
        <taxon>Agaricomycetes</taxon>
        <taxon>Agaricomycetidae</taxon>
        <taxon>Agaricales</taxon>
        <taxon>Marasmiineae</taxon>
        <taxon>Mycenaceae</taxon>
        <taxon>Mycena</taxon>
    </lineage>
</organism>
<feature type="region of interest" description="Disordered" evidence="7">
    <location>
        <begin position="82"/>
        <end position="123"/>
    </location>
</feature>
<dbReference type="InterPro" id="IPR013083">
    <property type="entry name" value="Znf_RING/FYVE/PHD"/>
</dbReference>
<reference evidence="9" key="1">
    <citation type="submission" date="2023-03" db="EMBL/GenBank/DDBJ databases">
        <title>Massive genome expansion in bonnet fungi (Mycena s.s.) driven by repeated elements and novel gene families across ecological guilds.</title>
        <authorList>
            <consortium name="Lawrence Berkeley National Laboratory"/>
            <person name="Harder C.B."/>
            <person name="Miyauchi S."/>
            <person name="Viragh M."/>
            <person name="Kuo A."/>
            <person name="Thoen E."/>
            <person name="Andreopoulos B."/>
            <person name="Lu D."/>
            <person name="Skrede I."/>
            <person name="Drula E."/>
            <person name="Henrissat B."/>
            <person name="Morin E."/>
            <person name="Kohler A."/>
            <person name="Barry K."/>
            <person name="LaButti K."/>
            <person name="Morin E."/>
            <person name="Salamov A."/>
            <person name="Lipzen A."/>
            <person name="Mereny Z."/>
            <person name="Hegedus B."/>
            <person name="Baldrian P."/>
            <person name="Stursova M."/>
            <person name="Weitz H."/>
            <person name="Taylor A."/>
            <person name="Grigoriev I.V."/>
            <person name="Nagy L.G."/>
            <person name="Martin F."/>
            <person name="Kauserud H."/>
        </authorList>
    </citation>
    <scope>NUCLEOTIDE SEQUENCE</scope>
    <source>
        <strain evidence="9">CBHHK182m</strain>
    </source>
</reference>
<dbReference type="SUPFAM" id="SSF57850">
    <property type="entry name" value="RING/U-box"/>
    <property type="match status" value="1"/>
</dbReference>
<keyword evidence="2" id="KW-0479">Metal-binding</keyword>
<protein>
    <recommendedName>
        <fullName evidence="8">RING-type domain-containing protein</fullName>
    </recommendedName>
</protein>
<dbReference type="AlphaFoldDB" id="A0AAD7IUZ5"/>
<dbReference type="Proteomes" id="UP001215598">
    <property type="component" value="Unassembled WGS sequence"/>
</dbReference>
<dbReference type="GO" id="GO:0005829">
    <property type="term" value="C:cytosol"/>
    <property type="evidence" value="ECO:0007669"/>
    <property type="project" value="TreeGrafter"/>
</dbReference>
<dbReference type="InterPro" id="IPR001841">
    <property type="entry name" value="Znf_RING"/>
</dbReference>
<dbReference type="SMART" id="SM00184">
    <property type="entry name" value="RING"/>
    <property type="match status" value="1"/>
</dbReference>
<dbReference type="PROSITE" id="PS00518">
    <property type="entry name" value="ZF_RING_1"/>
    <property type="match status" value="1"/>
</dbReference>
<dbReference type="GO" id="GO:0061630">
    <property type="term" value="F:ubiquitin protein ligase activity"/>
    <property type="evidence" value="ECO:0007669"/>
    <property type="project" value="TreeGrafter"/>
</dbReference>
<keyword evidence="3 6" id="KW-0863">Zinc-finger</keyword>
<proteinExistence type="predicted"/>
<dbReference type="PANTHER" id="PTHR15067:SF4">
    <property type="entry name" value="E3 UBIQUITIN-PROTEIN LIGASE RNF8"/>
    <property type="match status" value="1"/>
</dbReference>
<dbReference type="PANTHER" id="PTHR15067">
    <property type="entry name" value="E3 UBIQUITIN-PROTEIN LIGASE RNF8"/>
    <property type="match status" value="1"/>
</dbReference>
<evidence type="ECO:0000313" key="10">
    <source>
        <dbReference type="Proteomes" id="UP001215598"/>
    </source>
</evidence>
<dbReference type="EMBL" id="JARKIB010000070">
    <property type="protein sequence ID" value="KAJ7749225.1"/>
    <property type="molecule type" value="Genomic_DNA"/>
</dbReference>
<gene>
    <name evidence="9" type="ORF">B0H16DRAFT_1888272</name>
</gene>
<keyword evidence="1" id="KW-0808">Transferase</keyword>
<name>A0AAD7IUZ5_9AGAR</name>
<feature type="compositionally biased region" description="Pro residues" evidence="7">
    <location>
        <begin position="107"/>
        <end position="122"/>
    </location>
</feature>
<evidence type="ECO:0000259" key="8">
    <source>
        <dbReference type="PROSITE" id="PS50089"/>
    </source>
</evidence>
<dbReference type="Pfam" id="PF13445">
    <property type="entry name" value="zf-RING_UBOX"/>
    <property type="match status" value="1"/>
</dbReference>
<dbReference type="GO" id="GO:0008270">
    <property type="term" value="F:zinc ion binding"/>
    <property type="evidence" value="ECO:0007669"/>
    <property type="project" value="UniProtKB-KW"/>
</dbReference>
<keyword evidence="10" id="KW-1185">Reference proteome</keyword>
<keyword evidence="4" id="KW-0833">Ubl conjugation pathway</keyword>
<dbReference type="PROSITE" id="PS50089">
    <property type="entry name" value="ZF_RING_2"/>
    <property type="match status" value="1"/>
</dbReference>
<evidence type="ECO:0000256" key="2">
    <source>
        <dbReference type="ARBA" id="ARBA00022723"/>
    </source>
</evidence>
<evidence type="ECO:0000256" key="5">
    <source>
        <dbReference type="ARBA" id="ARBA00022833"/>
    </source>
</evidence>
<keyword evidence="5" id="KW-0862">Zinc</keyword>
<dbReference type="GO" id="GO:0000151">
    <property type="term" value="C:ubiquitin ligase complex"/>
    <property type="evidence" value="ECO:0007669"/>
    <property type="project" value="TreeGrafter"/>
</dbReference>
<sequence length="339" mass="35672">MANCSICLEGFTSPVSLPCGHVFCLKCIRRTVDSVKSRPMTHFCPTCRAGYSLLSVDPKLVPVYLRPHILPPIRRVFIDDASPSPSTASSSSSNASNNSTLASASAPAPPVPAPTHPEPNPSPELARALAELNALRQHCATWRQRAESHAMGNNALLGLARAAKDCALRMRAERDAERSRCVLLKRKLAELGPESELEEECAPTSKSRAGGVVPPPPTGLPVYLMQMQCKPVERFYDNPADVEASHFGPPMKRRRTAAFDAASLKAGSDAGVDPSSILPLNLKASAASLKAGSDTNAASLKAAGTGAAAPDPACDSILVKRMARSGLEALPLVPAGTAQ</sequence>
<dbReference type="Gene3D" id="3.30.40.10">
    <property type="entry name" value="Zinc/RING finger domain, C3HC4 (zinc finger)"/>
    <property type="match status" value="1"/>
</dbReference>
<comment type="caution">
    <text evidence="9">The sequence shown here is derived from an EMBL/GenBank/DDBJ whole genome shotgun (WGS) entry which is preliminary data.</text>
</comment>
<feature type="compositionally biased region" description="Low complexity" evidence="7">
    <location>
        <begin position="82"/>
        <end position="106"/>
    </location>
</feature>
<evidence type="ECO:0000256" key="1">
    <source>
        <dbReference type="ARBA" id="ARBA00022679"/>
    </source>
</evidence>
<dbReference type="InterPro" id="IPR027370">
    <property type="entry name" value="Znf-RING_euk"/>
</dbReference>
<evidence type="ECO:0000256" key="4">
    <source>
        <dbReference type="ARBA" id="ARBA00022786"/>
    </source>
</evidence>
<dbReference type="GO" id="GO:0006511">
    <property type="term" value="P:ubiquitin-dependent protein catabolic process"/>
    <property type="evidence" value="ECO:0007669"/>
    <property type="project" value="TreeGrafter"/>
</dbReference>
<dbReference type="InterPro" id="IPR017907">
    <property type="entry name" value="Znf_RING_CS"/>
</dbReference>
<evidence type="ECO:0000256" key="7">
    <source>
        <dbReference type="SAM" id="MobiDB-lite"/>
    </source>
</evidence>
<evidence type="ECO:0000313" key="9">
    <source>
        <dbReference type="EMBL" id="KAJ7749225.1"/>
    </source>
</evidence>
<evidence type="ECO:0000256" key="3">
    <source>
        <dbReference type="ARBA" id="ARBA00022771"/>
    </source>
</evidence>
<dbReference type="GO" id="GO:0016567">
    <property type="term" value="P:protein ubiquitination"/>
    <property type="evidence" value="ECO:0007669"/>
    <property type="project" value="TreeGrafter"/>
</dbReference>